<organism evidence="2 3">
    <name type="scientific">Oscillibacter hominis</name>
    <dbReference type="NCBI Taxonomy" id="2763056"/>
    <lineage>
        <taxon>Bacteria</taxon>
        <taxon>Bacillati</taxon>
        <taxon>Bacillota</taxon>
        <taxon>Clostridia</taxon>
        <taxon>Eubacteriales</taxon>
        <taxon>Oscillospiraceae</taxon>
        <taxon>Oscillibacter</taxon>
    </lineage>
</organism>
<sequence length="80" mass="9057">MDTVTAVRNRILELCGERDLTINHLANLAGLPPSSLKNILYGKSQNPKIVTIKKLCDGLEITLPEFFNTKEFTELEQEIR</sequence>
<dbReference type="AlphaFoldDB" id="A0A7G9B7C4"/>
<dbReference type="SUPFAM" id="SSF47413">
    <property type="entry name" value="lambda repressor-like DNA-binding domains"/>
    <property type="match status" value="1"/>
</dbReference>
<accession>A0A7G9B7C4</accession>
<gene>
    <name evidence="2" type="ORF">H8790_05485</name>
</gene>
<dbReference type="Gene3D" id="1.10.260.40">
    <property type="entry name" value="lambda repressor-like DNA-binding domains"/>
    <property type="match status" value="1"/>
</dbReference>
<dbReference type="InterPro" id="IPR010982">
    <property type="entry name" value="Lambda_DNA-bd_dom_sf"/>
</dbReference>
<dbReference type="Proteomes" id="UP000515960">
    <property type="component" value="Chromosome"/>
</dbReference>
<reference evidence="2 3" key="1">
    <citation type="submission" date="2020-08" db="EMBL/GenBank/DDBJ databases">
        <authorList>
            <person name="Liu C."/>
            <person name="Sun Q."/>
        </authorList>
    </citation>
    <scope>NUCLEOTIDE SEQUENCE [LARGE SCALE GENOMIC DNA]</scope>
    <source>
        <strain evidence="2 3">NSJ-62</strain>
    </source>
</reference>
<dbReference type="SMART" id="SM00530">
    <property type="entry name" value="HTH_XRE"/>
    <property type="match status" value="1"/>
</dbReference>
<protein>
    <submittedName>
        <fullName evidence="2">Helix-turn-helix transcriptional regulator</fullName>
    </submittedName>
</protein>
<dbReference type="EMBL" id="CP060490">
    <property type="protein sequence ID" value="QNL45455.1"/>
    <property type="molecule type" value="Genomic_DNA"/>
</dbReference>
<evidence type="ECO:0000259" key="1">
    <source>
        <dbReference type="PROSITE" id="PS50943"/>
    </source>
</evidence>
<name>A0A7G9B7C4_9FIRM</name>
<proteinExistence type="predicted"/>
<evidence type="ECO:0000313" key="2">
    <source>
        <dbReference type="EMBL" id="QNL45455.1"/>
    </source>
</evidence>
<dbReference type="Pfam" id="PF13443">
    <property type="entry name" value="HTH_26"/>
    <property type="match status" value="1"/>
</dbReference>
<evidence type="ECO:0000313" key="3">
    <source>
        <dbReference type="Proteomes" id="UP000515960"/>
    </source>
</evidence>
<dbReference type="GO" id="GO:0003677">
    <property type="term" value="F:DNA binding"/>
    <property type="evidence" value="ECO:0007669"/>
    <property type="project" value="InterPro"/>
</dbReference>
<keyword evidence="3" id="KW-1185">Reference proteome</keyword>
<dbReference type="KEGG" id="ohi:H8790_05485"/>
<dbReference type="InterPro" id="IPR001387">
    <property type="entry name" value="Cro/C1-type_HTH"/>
</dbReference>
<dbReference type="PROSITE" id="PS50943">
    <property type="entry name" value="HTH_CROC1"/>
    <property type="match status" value="1"/>
</dbReference>
<feature type="domain" description="HTH cro/C1-type" evidence="1">
    <location>
        <begin position="11"/>
        <end position="66"/>
    </location>
</feature>
<dbReference type="RefSeq" id="WP_187333887.1">
    <property type="nucleotide sequence ID" value="NZ_CP060490.1"/>
</dbReference>